<evidence type="ECO:0000259" key="5">
    <source>
        <dbReference type="Pfam" id="PF17853"/>
    </source>
</evidence>
<feature type="region of interest" description="Disordered" evidence="2">
    <location>
        <begin position="242"/>
        <end position="283"/>
    </location>
</feature>
<proteinExistence type="inferred from homology"/>
<evidence type="ECO:0000259" key="3">
    <source>
        <dbReference type="Pfam" id="PF07905"/>
    </source>
</evidence>
<dbReference type="InterPro" id="IPR025736">
    <property type="entry name" value="PucR_C-HTH_dom"/>
</dbReference>
<dbReference type="Gene3D" id="1.10.10.2840">
    <property type="entry name" value="PucR C-terminal helix-turn-helix domain"/>
    <property type="match status" value="1"/>
</dbReference>
<feature type="domain" description="PucR C-terminal helix-turn-helix" evidence="4">
    <location>
        <begin position="509"/>
        <end position="567"/>
    </location>
</feature>
<evidence type="ECO:0000259" key="4">
    <source>
        <dbReference type="Pfam" id="PF13556"/>
    </source>
</evidence>
<feature type="domain" description="CdaR GGDEF-like" evidence="5">
    <location>
        <begin position="325"/>
        <end position="456"/>
    </location>
</feature>
<name>A0A7D6CG91_9ACTN</name>
<dbReference type="EMBL" id="CP058905">
    <property type="protein sequence ID" value="QLK00740.1"/>
    <property type="molecule type" value="Genomic_DNA"/>
</dbReference>
<dbReference type="Pfam" id="PF07905">
    <property type="entry name" value="PucR"/>
    <property type="match status" value="1"/>
</dbReference>
<dbReference type="InterPro" id="IPR051448">
    <property type="entry name" value="CdaR-like_regulators"/>
</dbReference>
<sequence length="611" mass="62827">MTMLLRDALDLPSLRLTLLTGGDGLDRPVSQVFVTDLPDPRRYLCGGEVVLTGLMWRRRPADAEEFVRSCAEARVSAIGAGDAALGGVPSDLVEACRRHGVPLFEIPVEVSFREVIDALAPSVWKQRATGLATMLGRQRGVVAAMAAGARLPDLLPAVAADLGVRCWLLSATGRLVAGTAPLPASAAGELATAFLTAARLPFTTRAGRTLMSVTAIPGSPAHRMASWLLACAPLGPELPAAPAGPEAPAGAPGPEVPAGAGVTGASRPPVTGPRAVRADADTPALPGDDVLAELVNMVALERTQADEAERVEQRLADQVGRALAGDGDEADLRARLRACGLMPDRSFVAMTATLTGLRTPPALALAVLREAIRTMGVPAAVTALPGNTQDPTLLAVVGDAASGQTAGAASSGFRAALDILAAGLGPGRLSVGISTPGRAAAALPGLVQEATHALRAAAACPGPVALVCSGEMASHLILLAGVPADTQRAFRSRLLDPLTGYDRRHGTELVHTLNAFLSANGAWRRCAESLHVHVNTLRYRIGQIERLTGCDLGRFEDRVDLFLALRLREPAGSGAADRLGAEAVSDGPRGVVGRSGGGAATDRHGSWAAPP</sequence>
<dbReference type="InterPro" id="IPR042070">
    <property type="entry name" value="PucR_C-HTH_sf"/>
</dbReference>
<reference evidence="6" key="1">
    <citation type="submission" date="2020-08" db="EMBL/GenBank/DDBJ databases">
        <title>A bifunctional nitrone conjugated secondary metabolite targeting the ribosome.</title>
        <authorList>
            <person name="Limbrick E.M."/>
            <person name="Graf M."/>
            <person name="Derewacz D.K."/>
            <person name="Nguyen F."/>
            <person name="Spraggins J.M."/>
            <person name="Wieland M."/>
            <person name="Ynigez-Gutierrez A.E."/>
            <person name="Reisman B.J."/>
            <person name="Zinshteyn B."/>
            <person name="McCulloch K."/>
            <person name="Iverson T.M."/>
            <person name="Green R."/>
            <person name="Wilson D.N."/>
            <person name="Bachmann B.O."/>
        </authorList>
    </citation>
    <scope>NUCLEOTIDE SEQUENCE</scope>
    <source>
        <strain evidence="6">Africana</strain>
    </source>
</reference>
<dbReference type="InterPro" id="IPR012914">
    <property type="entry name" value="PucR_dom"/>
</dbReference>
<dbReference type="PANTHER" id="PTHR33744">
    <property type="entry name" value="CARBOHYDRATE DIACID REGULATOR"/>
    <property type="match status" value="1"/>
</dbReference>
<protein>
    <submittedName>
        <fullName evidence="6">PucR family transcriptional regulator ligand-binding domain-containing protein</fullName>
    </submittedName>
</protein>
<dbReference type="AlphaFoldDB" id="A0A7D6CG91"/>
<feature type="region of interest" description="Disordered" evidence="2">
    <location>
        <begin position="576"/>
        <end position="611"/>
    </location>
</feature>
<feature type="compositionally biased region" description="Low complexity" evidence="2">
    <location>
        <begin position="242"/>
        <end position="260"/>
    </location>
</feature>
<dbReference type="InterPro" id="IPR041522">
    <property type="entry name" value="CdaR_GGDEF"/>
</dbReference>
<dbReference type="PANTHER" id="PTHR33744:SF17">
    <property type="entry name" value="CONSERVED PROTEIN"/>
    <property type="match status" value="1"/>
</dbReference>
<feature type="domain" description="Purine catabolism PurC-like" evidence="3">
    <location>
        <begin position="7"/>
        <end position="119"/>
    </location>
</feature>
<gene>
    <name evidence="6" type="ORF">HZU44_12505</name>
</gene>
<dbReference type="Pfam" id="PF13556">
    <property type="entry name" value="HTH_30"/>
    <property type="match status" value="1"/>
</dbReference>
<accession>A0A7D6CG91</accession>
<evidence type="ECO:0000313" key="6">
    <source>
        <dbReference type="EMBL" id="QLK00740.1"/>
    </source>
</evidence>
<evidence type="ECO:0000256" key="2">
    <source>
        <dbReference type="SAM" id="MobiDB-lite"/>
    </source>
</evidence>
<organism evidence="6">
    <name type="scientific">Micromonospora carbonacea</name>
    <dbReference type="NCBI Taxonomy" id="47853"/>
    <lineage>
        <taxon>Bacteria</taxon>
        <taxon>Bacillati</taxon>
        <taxon>Actinomycetota</taxon>
        <taxon>Actinomycetes</taxon>
        <taxon>Micromonosporales</taxon>
        <taxon>Micromonosporaceae</taxon>
        <taxon>Micromonospora</taxon>
    </lineage>
</organism>
<evidence type="ECO:0000256" key="1">
    <source>
        <dbReference type="ARBA" id="ARBA00006754"/>
    </source>
</evidence>
<comment type="similarity">
    <text evidence="1">Belongs to the CdaR family.</text>
</comment>
<dbReference type="Pfam" id="PF17853">
    <property type="entry name" value="GGDEF_2"/>
    <property type="match status" value="1"/>
</dbReference>